<dbReference type="PANTHER" id="PTHR39610">
    <property type="entry name" value="BZIP DOMAIN-CONTAINING PROTEIN-RELATED"/>
    <property type="match status" value="1"/>
</dbReference>
<dbReference type="OrthoDB" id="5407781at2759"/>
<feature type="compositionally biased region" description="Low complexity" evidence="2">
    <location>
        <begin position="7"/>
        <end position="27"/>
    </location>
</feature>
<feature type="region of interest" description="Disordered" evidence="2">
    <location>
        <begin position="1"/>
        <end position="128"/>
    </location>
</feature>
<feature type="compositionally biased region" description="Low complexity" evidence="2">
    <location>
        <begin position="35"/>
        <end position="45"/>
    </location>
</feature>
<feature type="compositionally biased region" description="Polar residues" evidence="2">
    <location>
        <begin position="65"/>
        <end position="81"/>
    </location>
</feature>
<evidence type="ECO:0000313" key="4">
    <source>
        <dbReference type="Proteomes" id="UP000076632"/>
    </source>
</evidence>
<feature type="compositionally biased region" description="Polar residues" evidence="2">
    <location>
        <begin position="197"/>
        <end position="227"/>
    </location>
</feature>
<reference evidence="3 4" key="1">
    <citation type="journal article" date="2016" name="Fungal Biol.">
        <title>The genome of Xylona heveae provides a window into fungal endophytism.</title>
        <authorList>
            <person name="Gazis R."/>
            <person name="Kuo A."/>
            <person name="Riley R."/>
            <person name="LaButti K."/>
            <person name="Lipzen A."/>
            <person name="Lin J."/>
            <person name="Amirebrahimi M."/>
            <person name="Hesse C.N."/>
            <person name="Spatafora J.W."/>
            <person name="Henrissat B."/>
            <person name="Hainaut M."/>
            <person name="Grigoriev I.V."/>
            <person name="Hibbett D.S."/>
        </authorList>
    </citation>
    <scope>NUCLEOTIDE SEQUENCE [LARGE SCALE GENOMIC DNA]</scope>
    <source>
        <strain evidence="3 4">TC161</strain>
    </source>
</reference>
<feature type="compositionally biased region" description="Polar residues" evidence="2">
    <location>
        <begin position="46"/>
        <end position="56"/>
    </location>
</feature>
<evidence type="ECO:0000256" key="1">
    <source>
        <dbReference type="SAM" id="Coils"/>
    </source>
</evidence>
<proteinExistence type="predicted"/>
<evidence type="ECO:0000313" key="3">
    <source>
        <dbReference type="EMBL" id="KZF23435.1"/>
    </source>
</evidence>
<keyword evidence="1" id="KW-0175">Coiled coil</keyword>
<dbReference type="PANTHER" id="PTHR39610:SF2">
    <property type="entry name" value="BZIP DOMAIN-CONTAINING PROTEIN"/>
    <property type="match status" value="1"/>
</dbReference>
<dbReference type="RefSeq" id="XP_018188990.1">
    <property type="nucleotide sequence ID" value="XM_018332357.1"/>
</dbReference>
<accession>A0A165HFJ0</accession>
<name>A0A165HFJ0_XYLHT</name>
<feature type="region of interest" description="Disordered" evidence="2">
    <location>
        <begin position="197"/>
        <end position="269"/>
    </location>
</feature>
<protein>
    <submittedName>
        <fullName evidence="3">Uncharacterized protein</fullName>
    </submittedName>
</protein>
<dbReference type="AlphaFoldDB" id="A0A165HFJ0"/>
<keyword evidence="4" id="KW-1185">Reference proteome</keyword>
<evidence type="ECO:0000256" key="2">
    <source>
        <dbReference type="SAM" id="MobiDB-lite"/>
    </source>
</evidence>
<dbReference type="EMBL" id="KV407457">
    <property type="protein sequence ID" value="KZF23435.1"/>
    <property type="molecule type" value="Genomic_DNA"/>
</dbReference>
<dbReference type="OMA" id="IFATADP"/>
<dbReference type="GeneID" id="28897494"/>
<sequence>MAPDINSLPPSRSSSSSVSNPPRQSASEALHRQTPSSSPRSPSISANTNSNMQSPSVHYEARHPSMSSGRSRSGVPPQSSGPAPHHERRRSSALMHLNLTEPGLPGPGEMQSTEHRSSNDYRSSSFGSAFRTASPLGIGDSATIVTADPHHSRAPSLGEIHQEIEQEQEAQVNRLLQMIRQQQTQILQMQQAAGPVQSTAVDDSTPASERSVSFSSGINASGTNPRSRSPVPRTSAEASRRSSRHSRTSSRTSPALRPMASGQSEATDWSLGGRDEAAFFQAETQNLTRENQMLRHRIRELGESTKSSRPSTNNILLTLRVERQINDLNENSAITHSPVTMSNLASPPIAMASAQANDHPKPE</sequence>
<organism evidence="3 4">
    <name type="scientific">Xylona heveae (strain CBS 132557 / TC161)</name>
    <dbReference type="NCBI Taxonomy" id="1328760"/>
    <lineage>
        <taxon>Eukaryota</taxon>
        <taxon>Fungi</taxon>
        <taxon>Dikarya</taxon>
        <taxon>Ascomycota</taxon>
        <taxon>Pezizomycotina</taxon>
        <taxon>Xylonomycetes</taxon>
        <taxon>Xylonales</taxon>
        <taxon>Xylonaceae</taxon>
        <taxon>Xylona</taxon>
    </lineage>
</organism>
<dbReference type="InParanoid" id="A0A165HFJ0"/>
<feature type="coiled-coil region" evidence="1">
    <location>
        <begin position="165"/>
        <end position="192"/>
    </location>
</feature>
<gene>
    <name evidence="3" type="ORF">L228DRAFT_246206</name>
</gene>
<dbReference type="Proteomes" id="UP000076632">
    <property type="component" value="Unassembled WGS sequence"/>
</dbReference>